<feature type="active site" evidence="9">
    <location>
        <position position="135"/>
    </location>
</feature>
<sequence length="234" mass="27191">MVNKIDYEKLNNVQCYCQWATFKAIPGALGTDRAQAITQAQEFFAALEAEGNVTVRGIYDITGGRAEADFMFWWHAEEFSDIKDAYNRFRRDLILGQSSEVFWLGNGLHRPSEFNKSHLPSFIMGEEPGDWIAVYPFVRSYDWYVMDPAERRRILAEHGRTARPFPDVRANTVEAFALGDYEWMLAFEAKELQRIVDLMHQMRYTDARLHVRKEIPFFTGHRVTDVADLIKVLP</sequence>
<keyword evidence="9" id="KW-0560">Oxidoreductase</keyword>
<evidence type="ECO:0000256" key="7">
    <source>
        <dbReference type="ARBA" id="ARBA00049896"/>
    </source>
</evidence>
<comment type="similarity">
    <text evidence="9">Belongs to the ChdC family. Type 2 subfamily.</text>
</comment>
<evidence type="ECO:0000256" key="1">
    <source>
        <dbReference type="ARBA" id="ARBA00014413"/>
    </source>
</evidence>
<organism evidence="10 11">
    <name type="scientific">Corynebacterium matruchotii</name>
    <dbReference type="NCBI Taxonomy" id="43768"/>
    <lineage>
        <taxon>Bacteria</taxon>
        <taxon>Bacillati</taxon>
        <taxon>Actinomycetota</taxon>
        <taxon>Actinomycetes</taxon>
        <taxon>Mycobacteriales</taxon>
        <taxon>Corynebacteriaceae</taxon>
        <taxon>Corynebacterium</taxon>
    </lineage>
</organism>
<evidence type="ECO:0000256" key="2">
    <source>
        <dbReference type="ARBA" id="ARBA00022617"/>
    </source>
</evidence>
<dbReference type="EC" id="1.3.98.5" evidence="8 9"/>
<protein>
    <recommendedName>
        <fullName evidence="1 9">Coproheme decarboxylase</fullName>
        <ecNumber evidence="8 9">1.3.98.5</ecNumber>
    </recommendedName>
    <alternativeName>
        <fullName evidence="5 9">Coproheme III oxidative decarboxylase</fullName>
    </alternativeName>
    <alternativeName>
        <fullName evidence="6 9">Hydrogen peroxide-dependent heme synthase</fullName>
    </alternativeName>
</protein>
<dbReference type="NCBIfam" id="NF042928">
    <property type="entry name" value="HemQ_actino"/>
    <property type="match status" value="1"/>
</dbReference>
<dbReference type="GO" id="GO:0016634">
    <property type="term" value="F:oxidoreductase activity, acting on the CH-CH group of donors, oxygen as acceptor"/>
    <property type="evidence" value="ECO:0007669"/>
    <property type="project" value="UniProtKB-UniRule"/>
</dbReference>
<dbReference type="InterPro" id="IPR010644">
    <property type="entry name" value="ChdC/CLD"/>
</dbReference>
<dbReference type="AlphaFoldDB" id="A0A6H9XPC7"/>
<keyword evidence="9" id="KW-0350">Heme biosynthesis</keyword>
<evidence type="ECO:0000313" key="11">
    <source>
        <dbReference type="Proteomes" id="UP000249886"/>
    </source>
</evidence>
<keyword evidence="2 9" id="KW-0349">Heme</keyword>
<dbReference type="RefSeq" id="WP_005520932.1">
    <property type="nucleotide sequence ID" value="NZ_CAUUOM010000050.1"/>
</dbReference>
<dbReference type="EMBL" id="UARK01000023">
    <property type="protein sequence ID" value="SPW30709.1"/>
    <property type="molecule type" value="Genomic_DNA"/>
</dbReference>
<evidence type="ECO:0000256" key="8">
    <source>
        <dbReference type="ARBA" id="ARBA00050019"/>
    </source>
</evidence>
<gene>
    <name evidence="9" type="primary">chdC</name>
    <name evidence="10" type="ORF">NCTC10254_01817</name>
</gene>
<feature type="binding site" description="axial binding residue" evidence="9">
    <location>
        <position position="158"/>
    </location>
    <ligand>
        <name>Fe-coproporphyrin III</name>
        <dbReference type="ChEBI" id="CHEBI:68438"/>
    </ligand>
    <ligandPart>
        <name>Fe</name>
        <dbReference type="ChEBI" id="CHEBI:18248"/>
    </ligandPart>
</feature>
<keyword evidence="3 9" id="KW-0479">Metal-binding</keyword>
<comment type="catalytic activity">
    <reaction evidence="9">
        <text>Fe-coproporphyrin III + H2O2 + H(+) = harderoheme III + CO2 + 2 H2O</text>
        <dbReference type="Rhea" id="RHEA:57940"/>
        <dbReference type="ChEBI" id="CHEBI:15377"/>
        <dbReference type="ChEBI" id="CHEBI:15378"/>
        <dbReference type="ChEBI" id="CHEBI:16240"/>
        <dbReference type="ChEBI" id="CHEBI:16526"/>
        <dbReference type="ChEBI" id="CHEBI:68438"/>
        <dbReference type="ChEBI" id="CHEBI:142463"/>
    </reaction>
</comment>
<dbReference type="GO" id="GO:0020037">
    <property type="term" value="F:heme binding"/>
    <property type="evidence" value="ECO:0007669"/>
    <property type="project" value="InterPro"/>
</dbReference>
<dbReference type="GO" id="GO:0046872">
    <property type="term" value="F:metal ion binding"/>
    <property type="evidence" value="ECO:0007669"/>
    <property type="project" value="UniProtKB-KW"/>
</dbReference>
<dbReference type="PANTHER" id="PTHR36843:SF1">
    <property type="entry name" value="COPROHEME DECARBOXYLASE"/>
    <property type="match status" value="1"/>
</dbReference>
<evidence type="ECO:0000256" key="4">
    <source>
        <dbReference type="ARBA" id="ARBA00023004"/>
    </source>
</evidence>
<evidence type="ECO:0000256" key="3">
    <source>
        <dbReference type="ARBA" id="ARBA00022723"/>
    </source>
</evidence>
<comment type="catalytic activity">
    <reaction evidence="9">
        <text>harderoheme III + H2O2 + H(+) = heme b + CO2 + 2 H2O</text>
        <dbReference type="Rhea" id="RHEA:57944"/>
        <dbReference type="ChEBI" id="CHEBI:15377"/>
        <dbReference type="ChEBI" id="CHEBI:15378"/>
        <dbReference type="ChEBI" id="CHEBI:16240"/>
        <dbReference type="ChEBI" id="CHEBI:16526"/>
        <dbReference type="ChEBI" id="CHEBI:60344"/>
        <dbReference type="ChEBI" id="CHEBI:142463"/>
    </reaction>
</comment>
<comment type="cofactor">
    <cofactor evidence="9">
        <name>Fe-coproporphyrin III</name>
        <dbReference type="ChEBI" id="CHEBI:68438"/>
    </cofactor>
    <text evidence="9">Fe-coproporphyrin III acts as both substrate and redox cofactor.</text>
</comment>
<evidence type="ECO:0000256" key="5">
    <source>
        <dbReference type="ARBA" id="ARBA00029882"/>
    </source>
</evidence>
<dbReference type="GO" id="GO:0006785">
    <property type="term" value="P:heme B biosynthetic process"/>
    <property type="evidence" value="ECO:0007669"/>
    <property type="project" value="UniProtKB-UniRule"/>
</dbReference>
<evidence type="ECO:0000256" key="6">
    <source>
        <dbReference type="ARBA" id="ARBA00030236"/>
    </source>
</evidence>
<evidence type="ECO:0000256" key="9">
    <source>
        <dbReference type="HAMAP-Rule" id="MF_02244"/>
    </source>
</evidence>
<evidence type="ECO:0000313" key="10">
    <source>
        <dbReference type="EMBL" id="SPW30709.1"/>
    </source>
</evidence>
<dbReference type="Pfam" id="PF06778">
    <property type="entry name" value="Chlor_dismutase"/>
    <property type="match status" value="1"/>
</dbReference>
<dbReference type="InterPro" id="IPR011008">
    <property type="entry name" value="Dimeric_a/b-barrel"/>
</dbReference>
<accession>A0A6H9XPC7</accession>
<proteinExistence type="inferred from homology"/>
<comment type="function">
    <text evidence="9">Involved in coproporphyrin-dependent heme b biosynthesis. Catalyzes the decarboxylation of Fe-coproporphyrin III (coproheme) to heme b (protoheme IX), the last step of the pathway. The reaction occurs in a stepwise manner with a three-propionate intermediate.</text>
</comment>
<dbReference type="Proteomes" id="UP000249886">
    <property type="component" value="Unassembled WGS sequence"/>
</dbReference>
<keyword evidence="4 9" id="KW-0408">Iron</keyword>
<comment type="catalytic activity">
    <reaction evidence="7">
        <text>Fe-coproporphyrin III + 2 H2O2 + 2 H(+) = heme b + 2 CO2 + 4 H2O</text>
        <dbReference type="Rhea" id="RHEA:56516"/>
        <dbReference type="ChEBI" id="CHEBI:15377"/>
        <dbReference type="ChEBI" id="CHEBI:15378"/>
        <dbReference type="ChEBI" id="CHEBI:16240"/>
        <dbReference type="ChEBI" id="CHEBI:16526"/>
        <dbReference type="ChEBI" id="CHEBI:60344"/>
        <dbReference type="ChEBI" id="CHEBI:68438"/>
        <dbReference type="EC" id="1.3.98.5"/>
    </reaction>
    <physiologicalReaction direction="left-to-right" evidence="7">
        <dbReference type="Rhea" id="RHEA:56517"/>
    </physiologicalReaction>
</comment>
<comment type="caution">
    <text evidence="10">The sequence shown here is derived from an EMBL/GenBank/DDBJ whole genome shotgun (WGS) entry which is preliminary data.</text>
</comment>
<dbReference type="SUPFAM" id="SSF54909">
    <property type="entry name" value="Dimeric alpha+beta barrel"/>
    <property type="match status" value="1"/>
</dbReference>
<dbReference type="Gene3D" id="3.30.70.1030">
    <property type="entry name" value="Apc35880, domain 1"/>
    <property type="match status" value="2"/>
</dbReference>
<name>A0A6H9XPC7_9CORY</name>
<reference evidence="10 11" key="1">
    <citation type="submission" date="2018-06" db="EMBL/GenBank/DDBJ databases">
        <authorList>
            <consortium name="Pathogen Informatics"/>
            <person name="Doyle S."/>
        </authorList>
    </citation>
    <scope>NUCLEOTIDE SEQUENCE [LARGE SCALE GENOMIC DNA]</scope>
    <source>
        <strain evidence="10 11">NCTC10254</strain>
    </source>
</reference>
<dbReference type="GeneID" id="84574029"/>
<dbReference type="HAMAP" id="MF_02244">
    <property type="entry name" value="Coproheme_decarbox_2"/>
    <property type="match status" value="1"/>
</dbReference>
<comment type="pathway">
    <text evidence="9">Porphyrin-containing compound metabolism; protoheme biosynthesis.</text>
</comment>
<dbReference type="PANTHER" id="PTHR36843">
    <property type="entry name" value="HEME-DEPENDENT PEROXIDASE YWFI-RELATED"/>
    <property type="match status" value="1"/>
</dbReference>